<evidence type="ECO:0000313" key="2">
    <source>
        <dbReference type="EMBL" id="KAK5109640.1"/>
    </source>
</evidence>
<keyword evidence="1" id="KW-1133">Transmembrane helix</keyword>
<dbReference type="AlphaFoldDB" id="A0AAN7YPN4"/>
<organism evidence="2 3">
    <name type="scientific">Meristemomyces frigidus</name>
    <dbReference type="NCBI Taxonomy" id="1508187"/>
    <lineage>
        <taxon>Eukaryota</taxon>
        <taxon>Fungi</taxon>
        <taxon>Dikarya</taxon>
        <taxon>Ascomycota</taxon>
        <taxon>Pezizomycotina</taxon>
        <taxon>Dothideomycetes</taxon>
        <taxon>Dothideomycetidae</taxon>
        <taxon>Mycosphaerellales</taxon>
        <taxon>Teratosphaeriaceae</taxon>
        <taxon>Meristemomyces</taxon>
    </lineage>
</organism>
<keyword evidence="1" id="KW-0812">Transmembrane</keyword>
<gene>
    <name evidence="2" type="ORF">LTR62_006877</name>
</gene>
<sequence>MVLMVCQAAHLDHCEGAAQVLKVYHKQWPLDPPRHKLCMSVCVTVLVEALFTKGLCSSNDELRRYAKYLKKGTGDAGIVLSALCEANIFLNMCEERSDSCQGDIDELASGIRTTCDQVAASREELRHVRNLIRTAILAGKRGTLPILLGQLERFEVFTIAVSLLLNLIAFAFIPYHRERVLSKNSELVDEALLAASSFDEQTPLGATHVSLVLVAAWIAAIDRLWSTTGKARQYG</sequence>
<comment type="caution">
    <text evidence="2">The sequence shown here is derived from an EMBL/GenBank/DDBJ whole genome shotgun (WGS) entry which is preliminary data.</text>
</comment>
<name>A0AAN7YPN4_9PEZI</name>
<proteinExistence type="predicted"/>
<keyword evidence="1" id="KW-0472">Membrane</keyword>
<dbReference type="EMBL" id="JAVRRL010000061">
    <property type="protein sequence ID" value="KAK5109640.1"/>
    <property type="molecule type" value="Genomic_DNA"/>
</dbReference>
<feature type="transmembrane region" description="Helical" evidence="1">
    <location>
        <begin position="156"/>
        <end position="175"/>
    </location>
</feature>
<evidence type="ECO:0000256" key="1">
    <source>
        <dbReference type="SAM" id="Phobius"/>
    </source>
</evidence>
<reference evidence="2" key="1">
    <citation type="submission" date="2023-08" db="EMBL/GenBank/DDBJ databases">
        <title>Black Yeasts Isolated from many extreme environments.</title>
        <authorList>
            <person name="Coleine C."/>
            <person name="Stajich J.E."/>
            <person name="Selbmann L."/>
        </authorList>
    </citation>
    <scope>NUCLEOTIDE SEQUENCE</scope>
    <source>
        <strain evidence="2">CCFEE 5401</strain>
    </source>
</reference>
<accession>A0AAN7YPN4</accession>
<evidence type="ECO:0000313" key="3">
    <source>
        <dbReference type="Proteomes" id="UP001310890"/>
    </source>
</evidence>
<dbReference type="Proteomes" id="UP001310890">
    <property type="component" value="Unassembled WGS sequence"/>
</dbReference>
<protein>
    <submittedName>
        <fullName evidence="2">Uncharacterized protein</fullName>
    </submittedName>
</protein>